<evidence type="ECO:0000313" key="2">
    <source>
        <dbReference type="EMBL" id="KAB7514655.1"/>
    </source>
</evidence>
<feature type="domain" description="DUF8136" evidence="1">
    <location>
        <begin position="20"/>
        <end position="82"/>
    </location>
</feature>
<reference evidence="2 3" key="1">
    <citation type="submission" date="2019-10" db="EMBL/GenBank/DDBJ databases">
        <title>Unraveling microbial dark matter from salterns through culturing: the case of the genus Halosegnis.</title>
        <authorList>
            <person name="Duran-Viseras A."/>
            <person name="Andrei A.-S."/>
            <person name="Vera-Gargallo B."/>
            <person name="Ghai R."/>
            <person name="Sanchez-Porro C."/>
            <person name="Ventosa A."/>
        </authorList>
    </citation>
    <scope>NUCLEOTIDE SEQUENCE [LARGE SCALE GENOMIC DNA]</scope>
    <source>
        <strain evidence="2 3">F18-79</strain>
    </source>
</reference>
<dbReference type="RefSeq" id="WP_152133905.1">
    <property type="nucleotide sequence ID" value="NZ_QKKZ01000002.1"/>
</dbReference>
<name>A0A5N5U7Q7_9EURY</name>
<evidence type="ECO:0000313" key="3">
    <source>
        <dbReference type="Proteomes" id="UP000326865"/>
    </source>
</evidence>
<accession>A0A5N5U7Q7</accession>
<dbReference type="EMBL" id="QKKZ01000002">
    <property type="protein sequence ID" value="KAB7514655.1"/>
    <property type="molecule type" value="Genomic_DNA"/>
</dbReference>
<proteinExistence type="predicted"/>
<organism evidence="2 3">
    <name type="scientific">Halosegnis rubeus</name>
    <dbReference type="NCBI Taxonomy" id="2212850"/>
    <lineage>
        <taxon>Archaea</taxon>
        <taxon>Methanobacteriati</taxon>
        <taxon>Methanobacteriota</taxon>
        <taxon>Stenosarchaea group</taxon>
        <taxon>Halobacteria</taxon>
        <taxon>Halobacteriales</taxon>
        <taxon>Natronomonadaceae</taxon>
        <taxon>Halosegnis</taxon>
    </lineage>
</organism>
<evidence type="ECO:0000259" key="1">
    <source>
        <dbReference type="Pfam" id="PF26457"/>
    </source>
</evidence>
<dbReference type="InterPro" id="IPR058449">
    <property type="entry name" value="DUF8136"/>
</dbReference>
<dbReference type="Pfam" id="PF26457">
    <property type="entry name" value="DUF8136"/>
    <property type="match status" value="1"/>
</dbReference>
<sequence>MPTTDAAPSEQSTRDEILGLLKDGMDAVQTDIDAADPATTDEQRLQLRRYHELGYLANQYRKLQRDTDLDAMDDRLELLEEGLDA</sequence>
<keyword evidence="3" id="KW-1185">Reference proteome</keyword>
<protein>
    <recommendedName>
        <fullName evidence="1">DUF8136 domain-containing protein</fullName>
    </recommendedName>
</protein>
<comment type="caution">
    <text evidence="2">The sequence shown here is derived from an EMBL/GenBank/DDBJ whole genome shotgun (WGS) entry which is preliminary data.</text>
</comment>
<dbReference type="Proteomes" id="UP000326865">
    <property type="component" value="Unassembled WGS sequence"/>
</dbReference>
<dbReference type="AlphaFoldDB" id="A0A5N5U7Q7"/>
<gene>
    <name evidence="2" type="ORF">DM867_05935</name>
</gene>